<sequence>MHWDLITIAAIFALFAAVREGRLILAKARDSNWNSFRLR</sequence>
<evidence type="ECO:0000313" key="2">
    <source>
        <dbReference type="Proteomes" id="UP000543836"/>
    </source>
</evidence>
<dbReference type="EMBL" id="JACIIG010000001">
    <property type="protein sequence ID" value="MBB4566352.1"/>
    <property type="molecule type" value="Genomic_DNA"/>
</dbReference>
<comment type="caution">
    <text evidence="1">The sequence shown here is derived from an EMBL/GenBank/DDBJ whole genome shotgun (WGS) entry which is preliminary data.</text>
</comment>
<protein>
    <submittedName>
        <fullName evidence="1">Uncharacterized protein</fullName>
    </submittedName>
</protein>
<reference evidence="1 2" key="1">
    <citation type="submission" date="2020-08" db="EMBL/GenBank/DDBJ databases">
        <title>Genomic Encyclopedia of Type Strains, Phase IV (KMG-V): Genome sequencing to study the core and pangenomes of soil and plant-associated prokaryotes.</title>
        <authorList>
            <person name="Whitman W."/>
        </authorList>
    </citation>
    <scope>NUCLEOTIDE SEQUENCE [LARGE SCALE GENOMIC DNA]</scope>
    <source>
        <strain evidence="1 2">SEMIA 492</strain>
    </source>
</reference>
<organism evidence="1 2">
    <name type="scientific">Rhizobium leucaenae</name>
    <dbReference type="NCBI Taxonomy" id="29450"/>
    <lineage>
        <taxon>Bacteria</taxon>
        <taxon>Pseudomonadati</taxon>
        <taxon>Pseudomonadota</taxon>
        <taxon>Alphaproteobacteria</taxon>
        <taxon>Hyphomicrobiales</taxon>
        <taxon>Rhizobiaceae</taxon>
        <taxon>Rhizobium/Agrobacterium group</taxon>
        <taxon>Rhizobium</taxon>
    </lineage>
</organism>
<dbReference type="AlphaFoldDB" id="A0A7W6ZQK3"/>
<evidence type="ECO:0000313" key="1">
    <source>
        <dbReference type="EMBL" id="MBB4566352.1"/>
    </source>
</evidence>
<gene>
    <name evidence="1" type="ORF">GGE60_000440</name>
</gene>
<accession>A0A7W6ZQK3</accession>
<keyword evidence="2" id="KW-1185">Reference proteome</keyword>
<name>A0A7W6ZQK3_9HYPH</name>
<proteinExistence type="predicted"/>
<dbReference type="Proteomes" id="UP000543836">
    <property type="component" value="Unassembled WGS sequence"/>
</dbReference>